<proteinExistence type="predicted"/>
<keyword evidence="3" id="KW-1185">Reference proteome</keyword>
<gene>
    <name evidence="2" type="ORF">Nepgr_006773</name>
</gene>
<reference evidence="2" key="1">
    <citation type="submission" date="2023-05" db="EMBL/GenBank/DDBJ databases">
        <title>Nepenthes gracilis genome sequencing.</title>
        <authorList>
            <person name="Fukushima K."/>
        </authorList>
    </citation>
    <scope>NUCLEOTIDE SEQUENCE</scope>
    <source>
        <strain evidence="2">SING2019-196</strain>
    </source>
</reference>
<feature type="region of interest" description="Disordered" evidence="1">
    <location>
        <begin position="132"/>
        <end position="192"/>
    </location>
</feature>
<dbReference type="AlphaFoldDB" id="A0AAD3XHN9"/>
<feature type="compositionally biased region" description="Polar residues" evidence="1">
    <location>
        <begin position="132"/>
        <end position="149"/>
    </location>
</feature>
<feature type="region of interest" description="Disordered" evidence="1">
    <location>
        <begin position="86"/>
        <end position="119"/>
    </location>
</feature>
<organism evidence="2 3">
    <name type="scientific">Nepenthes gracilis</name>
    <name type="common">Slender pitcher plant</name>
    <dbReference type="NCBI Taxonomy" id="150966"/>
    <lineage>
        <taxon>Eukaryota</taxon>
        <taxon>Viridiplantae</taxon>
        <taxon>Streptophyta</taxon>
        <taxon>Embryophyta</taxon>
        <taxon>Tracheophyta</taxon>
        <taxon>Spermatophyta</taxon>
        <taxon>Magnoliopsida</taxon>
        <taxon>eudicotyledons</taxon>
        <taxon>Gunneridae</taxon>
        <taxon>Pentapetalae</taxon>
        <taxon>Caryophyllales</taxon>
        <taxon>Nepenthaceae</taxon>
        <taxon>Nepenthes</taxon>
    </lineage>
</organism>
<feature type="compositionally biased region" description="Polar residues" evidence="1">
    <location>
        <begin position="169"/>
        <end position="182"/>
    </location>
</feature>
<comment type="caution">
    <text evidence="2">The sequence shown here is derived from an EMBL/GenBank/DDBJ whole genome shotgun (WGS) entry which is preliminary data.</text>
</comment>
<feature type="region of interest" description="Disordered" evidence="1">
    <location>
        <begin position="1"/>
        <end position="29"/>
    </location>
</feature>
<feature type="compositionally biased region" description="Basic and acidic residues" evidence="1">
    <location>
        <begin position="1"/>
        <end position="11"/>
    </location>
</feature>
<dbReference type="Proteomes" id="UP001279734">
    <property type="component" value="Unassembled WGS sequence"/>
</dbReference>
<dbReference type="EMBL" id="BSYO01000005">
    <property type="protein sequence ID" value="GMH04933.1"/>
    <property type="molecule type" value="Genomic_DNA"/>
</dbReference>
<name>A0AAD3XHN9_NEPGR</name>
<evidence type="ECO:0000256" key="1">
    <source>
        <dbReference type="SAM" id="MobiDB-lite"/>
    </source>
</evidence>
<sequence length="192" mass="20318">MLSTNRAERSNRQPYIAQDQAGDASSANKPNPGYAAAAGGLGSLLVVAITLSWHSRSLGPPGDTWVWTATASISKGSATNFKAVTVRKQPAKPSVARPARPSHAHSRAQQSKSETMNSHSSFSYVEGFVTKSTQSSGCSKNPTSSYHSSNRTKDRVHIAASSEHSSSSTKQPGYTASSTSGAIDQHQKKCRI</sequence>
<evidence type="ECO:0000313" key="2">
    <source>
        <dbReference type="EMBL" id="GMH04933.1"/>
    </source>
</evidence>
<evidence type="ECO:0000313" key="3">
    <source>
        <dbReference type="Proteomes" id="UP001279734"/>
    </source>
</evidence>
<protein>
    <submittedName>
        <fullName evidence="2">Uncharacterized protein</fullName>
    </submittedName>
</protein>
<accession>A0AAD3XHN9</accession>
<feature type="compositionally biased region" description="Polar residues" evidence="1">
    <location>
        <begin position="107"/>
        <end position="119"/>
    </location>
</feature>